<evidence type="ECO:0000313" key="2">
    <source>
        <dbReference type="EMBL" id="RBP45189.1"/>
    </source>
</evidence>
<evidence type="ECO:0000313" key="3">
    <source>
        <dbReference type="Proteomes" id="UP000253426"/>
    </source>
</evidence>
<dbReference type="Proteomes" id="UP000253426">
    <property type="component" value="Unassembled WGS sequence"/>
</dbReference>
<name>A0A366HQQ8_9BACT</name>
<sequence>MWSRPPVRMQQPTNTTELEDLLSLPTSGVREALRALEGDVAILGAGGKMGPTLARMVRRGLDELGQHERKVFAVSRFSDAKSRAELEGHGVIVIPCDLLERAAVQSLPEVPNVIFMAGQKFGTTEAPELTWVMNTLVPANVAERYARSRIVVFSTGCVYPLVPLSGPGSREEDALNPPGEYAATCVGRERVFTHYAKQHGTRVLFFRLCYANDLRYGVLLDVARKVASGQPVDVSMGAVHVIWQGDANARAIQSLAYTSNPPLALNATGLERVSVRWLAGRFGELLGKEPIISRTEGERAWLWDASRSYEWFGPPEVSLEEMMQATAQWLRQGGATINKPTHFEATDGKF</sequence>
<dbReference type="Pfam" id="PF01370">
    <property type="entry name" value="Epimerase"/>
    <property type="match status" value="1"/>
</dbReference>
<evidence type="ECO:0000259" key="1">
    <source>
        <dbReference type="Pfam" id="PF01370"/>
    </source>
</evidence>
<keyword evidence="3" id="KW-1185">Reference proteome</keyword>
<dbReference type="InterPro" id="IPR001509">
    <property type="entry name" value="Epimerase_deHydtase"/>
</dbReference>
<comment type="caution">
    <text evidence="2">The sequence shown here is derived from an EMBL/GenBank/DDBJ whole genome shotgun (WGS) entry which is preliminary data.</text>
</comment>
<organism evidence="2 3">
    <name type="scientific">Roseimicrobium gellanilyticum</name>
    <dbReference type="NCBI Taxonomy" id="748857"/>
    <lineage>
        <taxon>Bacteria</taxon>
        <taxon>Pseudomonadati</taxon>
        <taxon>Verrucomicrobiota</taxon>
        <taxon>Verrucomicrobiia</taxon>
        <taxon>Verrucomicrobiales</taxon>
        <taxon>Verrucomicrobiaceae</taxon>
        <taxon>Roseimicrobium</taxon>
    </lineage>
</organism>
<accession>A0A366HQQ8</accession>
<protein>
    <submittedName>
        <fullName evidence="2">Nucleoside-diphosphate-sugar epimerase</fullName>
    </submittedName>
</protein>
<dbReference type="SUPFAM" id="SSF51735">
    <property type="entry name" value="NAD(P)-binding Rossmann-fold domains"/>
    <property type="match status" value="1"/>
</dbReference>
<dbReference type="Gene3D" id="3.40.50.720">
    <property type="entry name" value="NAD(P)-binding Rossmann-like Domain"/>
    <property type="match status" value="1"/>
</dbReference>
<dbReference type="AlphaFoldDB" id="A0A366HQQ8"/>
<gene>
    <name evidence="2" type="ORF">DES53_103186</name>
</gene>
<dbReference type="EMBL" id="QNRR01000003">
    <property type="protein sequence ID" value="RBP45189.1"/>
    <property type="molecule type" value="Genomic_DNA"/>
</dbReference>
<dbReference type="InterPro" id="IPR036291">
    <property type="entry name" value="NAD(P)-bd_dom_sf"/>
</dbReference>
<proteinExistence type="predicted"/>
<feature type="domain" description="NAD-dependent epimerase/dehydratase" evidence="1">
    <location>
        <begin position="42"/>
        <end position="209"/>
    </location>
</feature>
<reference evidence="2 3" key="1">
    <citation type="submission" date="2018-06" db="EMBL/GenBank/DDBJ databases">
        <title>Genomic Encyclopedia of Type Strains, Phase IV (KMG-IV): sequencing the most valuable type-strain genomes for metagenomic binning, comparative biology and taxonomic classification.</title>
        <authorList>
            <person name="Goeker M."/>
        </authorList>
    </citation>
    <scope>NUCLEOTIDE SEQUENCE [LARGE SCALE GENOMIC DNA]</scope>
    <source>
        <strain evidence="2 3">DSM 25532</strain>
    </source>
</reference>